<evidence type="ECO:0000256" key="1">
    <source>
        <dbReference type="SAM" id="MobiDB-lite"/>
    </source>
</evidence>
<evidence type="ECO:0000313" key="3">
    <source>
        <dbReference type="Proteomes" id="UP000636709"/>
    </source>
</evidence>
<dbReference type="AlphaFoldDB" id="A0A835APA1"/>
<feature type="compositionally biased region" description="Gly residues" evidence="1">
    <location>
        <begin position="245"/>
        <end position="258"/>
    </location>
</feature>
<feature type="region of interest" description="Disordered" evidence="1">
    <location>
        <begin position="71"/>
        <end position="109"/>
    </location>
</feature>
<keyword evidence="3" id="KW-1185">Reference proteome</keyword>
<evidence type="ECO:0000313" key="2">
    <source>
        <dbReference type="EMBL" id="KAF8664296.1"/>
    </source>
</evidence>
<feature type="compositionally biased region" description="Basic residues" evidence="1">
    <location>
        <begin position="224"/>
        <end position="240"/>
    </location>
</feature>
<dbReference type="Proteomes" id="UP000636709">
    <property type="component" value="Unassembled WGS sequence"/>
</dbReference>
<feature type="region of interest" description="Disordered" evidence="1">
    <location>
        <begin position="224"/>
        <end position="258"/>
    </location>
</feature>
<gene>
    <name evidence="2" type="ORF">HU200_054843</name>
</gene>
<sequence length="258" mass="27449">MRPRFPVLRLPVATCEISSSLVFTTHGDCLRSMAAAAAAALLHPCSILASGQGLEQGRTGLERLEQVHREGELRGVAAPPPLRPAASRGGGRPALRPRVPTPRGGGGHDIAVGDGDQFLGETREVIVDQLQLQRVVRSRRHQCRNLERRASSCISDGHCSPMPMSKSIEHVDAPGAAELVEHRVDAGEVRELEHGGHLGEALYAPTTSYGVDTTGAGHVIRHESARHRRRTGAARRRRPRVAGSGAAGDGGVGSWRSG</sequence>
<comment type="caution">
    <text evidence="2">The sequence shown here is derived from an EMBL/GenBank/DDBJ whole genome shotgun (WGS) entry which is preliminary data.</text>
</comment>
<accession>A0A835APA1</accession>
<proteinExistence type="predicted"/>
<reference evidence="2" key="1">
    <citation type="submission" date="2020-07" db="EMBL/GenBank/DDBJ databases">
        <title>Genome sequence and genetic diversity analysis of an under-domesticated orphan crop, white fonio (Digitaria exilis).</title>
        <authorList>
            <person name="Bennetzen J.L."/>
            <person name="Chen S."/>
            <person name="Ma X."/>
            <person name="Wang X."/>
            <person name="Yssel A.E.J."/>
            <person name="Chaluvadi S.R."/>
            <person name="Johnson M."/>
            <person name="Gangashetty P."/>
            <person name="Hamidou F."/>
            <person name="Sanogo M.D."/>
            <person name="Zwaenepoel A."/>
            <person name="Wallace J."/>
            <person name="Van De Peer Y."/>
            <person name="Van Deynze A."/>
        </authorList>
    </citation>
    <scope>NUCLEOTIDE SEQUENCE</scope>
    <source>
        <tissue evidence="2">Leaves</tissue>
    </source>
</reference>
<name>A0A835APA1_9POAL</name>
<feature type="compositionally biased region" description="Low complexity" evidence="1">
    <location>
        <begin position="93"/>
        <end position="102"/>
    </location>
</feature>
<organism evidence="2 3">
    <name type="scientific">Digitaria exilis</name>
    <dbReference type="NCBI Taxonomy" id="1010633"/>
    <lineage>
        <taxon>Eukaryota</taxon>
        <taxon>Viridiplantae</taxon>
        <taxon>Streptophyta</taxon>
        <taxon>Embryophyta</taxon>
        <taxon>Tracheophyta</taxon>
        <taxon>Spermatophyta</taxon>
        <taxon>Magnoliopsida</taxon>
        <taxon>Liliopsida</taxon>
        <taxon>Poales</taxon>
        <taxon>Poaceae</taxon>
        <taxon>PACMAD clade</taxon>
        <taxon>Panicoideae</taxon>
        <taxon>Panicodae</taxon>
        <taxon>Paniceae</taxon>
        <taxon>Anthephorinae</taxon>
        <taxon>Digitaria</taxon>
    </lineage>
</organism>
<dbReference type="EMBL" id="JACEFO010002351">
    <property type="protein sequence ID" value="KAF8664296.1"/>
    <property type="molecule type" value="Genomic_DNA"/>
</dbReference>
<protein>
    <submittedName>
        <fullName evidence="2">Uncharacterized protein</fullName>
    </submittedName>
</protein>